<proteinExistence type="predicted"/>
<protein>
    <submittedName>
        <fullName evidence="5">Uncharacterized protein</fullName>
    </submittedName>
</protein>
<feature type="compositionally biased region" description="Polar residues" evidence="2">
    <location>
        <begin position="242"/>
        <end position="272"/>
    </location>
</feature>
<feature type="region of interest" description="Disordered" evidence="2">
    <location>
        <begin position="239"/>
        <end position="292"/>
    </location>
</feature>
<evidence type="ECO:0000256" key="2">
    <source>
        <dbReference type="SAM" id="MobiDB-lite"/>
    </source>
</evidence>
<keyword evidence="1" id="KW-0175">Coiled coil</keyword>
<feature type="region of interest" description="Disordered" evidence="2">
    <location>
        <begin position="471"/>
        <end position="511"/>
    </location>
</feature>
<reference evidence="5" key="1">
    <citation type="submission" date="2021-03" db="EMBL/GenBank/DDBJ databases">
        <authorList>
            <person name="Bekaert M."/>
        </authorList>
    </citation>
    <scope>NUCLEOTIDE SEQUENCE</scope>
</reference>
<feature type="signal peptide" evidence="4">
    <location>
        <begin position="1"/>
        <end position="19"/>
    </location>
</feature>
<evidence type="ECO:0000256" key="1">
    <source>
        <dbReference type="SAM" id="Coils"/>
    </source>
</evidence>
<keyword evidence="4" id="KW-0732">Signal</keyword>
<keyword evidence="3" id="KW-0812">Transmembrane</keyword>
<organism evidence="5 6">
    <name type="scientific">Mytilus edulis</name>
    <name type="common">Blue mussel</name>
    <dbReference type="NCBI Taxonomy" id="6550"/>
    <lineage>
        <taxon>Eukaryota</taxon>
        <taxon>Metazoa</taxon>
        <taxon>Spiralia</taxon>
        <taxon>Lophotrochozoa</taxon>
        <taxon>Mollusca</taxon>
        <taxon>Bivalvia</taxon>
        <taxon>Autobranchia</taxon>
        <taxon>Pteriomorphia</taxon>
        <taxon>Mytilida</taxon>
        <taxon>Mytiloidea</taxon>
        <taxon>Mytilidae</taxon>
        <taxon>Mytilinae</taxon>
        <taxon>Mytilus</taxon>
    </lineage>
</organism>
<comment type="caution">
    <text evidence="5">The sequence shown here is derived from an EMBL/GenBank/DDBJ whole genome shotgun (WGS) entry which is preliminary data.</text>
</comment>
<evidence type="ECO:0000313" key="6">
    <source>
        <dbReference type="Proteomes" id="UP000683360"/>
    </source>
</evidence>
<evidence type="ECO:0000256" key="4">
    <source>
        <dbReference type="SAM" id="SignalP"/>
    </source>
</evidence>
<keyword evidence="3" id="KW-0472">Membrane</keyword>
<accession>A0A8S3TFY9</accession>
<feature type="compositionally biased region" description="Basic and acidic residues" evidence="2">
    <location>
        <begin position="472"/>
        <end position="485"/>
    </location>
</feature>
<dbReference type="InterPro" id="IPR024606">
    <property type="entry name" value="KIAA1549"/>
</dbReference>
<name>A0A8S3TFY9_MYTED</name>
<feature type="compositionally biased region" description="Low complexity" evidence="2">
    <location>
        <begin position="487"/>
        <end position="498"/>
    </location>
</feature>
<keyword evidence="6" id="KW-1185">Reference proteome</keyword>
<feature type="region of interest" description="Disordered" evidence="2">
    <location>
        <begin position="332"/>
        <end position="366"/>
    </location>
</feature>
<sequence>MKYIFQIFLVFIFSKLNLGASLNITIISDTQYDDALTNCTSEFSGSLIPLKTLQSNASLVLETLEVNETAWTGQEKFVIGCQNETGICTDIIHERVPTSFKLNYTCVTNDIAVMTSNEVKSTTIVCGTANHPAAQFPNLMVITNYIDFQKVFRFLKGVQSGLIRRCQFVRKTDECSLRLEFGHCDDTRQGICYTAEKMLYQSSLKFVDFKETDNITARERIDISEDELCYVSTVTPIKETTENMPPSTQEYTTSTTRPEPFSDNPSDETSASGPDVPAVPAEPAEPRKPSPEESNNLWIIAVVIVSLLVIMIIIFVMIWRHKRRQRGTILEHDGEKRASTSDVSGPVTGSLRRYQTTSSRPYGTDSGIEVLGRGMFSGLQSENIEITDLDEDIEETKLNDNGTLREVNVMSVNNENYNITTEIKEDKIKETEAETKSTSSNNDVVNESDDKTALILDKGELSELTVMIENTENQKDKIQEVEAETKSTSSSNDAINADSSDDKSGLIIEDP</sequence>
<dbReference type="EMBL" id="CAJPWZ010002068">
    <property type="protein sequence ID" value="CAG2230441.1"/>
    <property type="molecule type" value="Genomic_DNA"/>
</dbReference>
<keyword evidence="3" id="KW-1133">Transmembrane helix</keyword>
<dbReference type="Pfam" id="PF12877">
    <property type="entry name" value="KIAA1549"/>
    <property type="match status" value="1"/>
</dbReference>
<dbReference type="AlphaFoldDB" id="A0A8S3TFY9"/>
<feature type="transmembrane region" description="Helical" evidence="3">
    <location>
        <begin position="297"/>
        <end position="319"/>
    </location>
</feature>
<dbReference type="Proteomes" id="UP000683360">
    <property type="component" value="Unassembled WGS sequence"/>
</dbReference>
<gene>
    <name evidence="5" type="ORF">MEDL_43284</name>
</gene>
<evidence type="ECO:0000313" key="5">
    <source>
        <dbReference type="EMBL" id="CAG2230441.1"/>
    </source>
</evidence>
<feature type="coiled-coil region" evidence="1">
    <location>
        <begin position="379"/>
        <end position="434"/>
    </location>
</feature>
<dbReference type="OrthoDB" id="6126641at2759"/>
<evidence type="ECO:0000256" key="3">
    <source>
        <dbReference type="SAM" id="Phobius"/>
    </source>
</evidence>
<feature type="chain" id="PRO_5035805596" evidence="4">
    <location>
        <begin position="20"/>
        <end position="511"/>
    </location>
</feature>